<dbReference type="CDD" id="cd08503">
    <property type="entry name" value="PBP2_NikA_DppA_OppA_like_17"/>
    <property type="match status" value="1"/>
</dbReference>
<dbReference type="SUPFAM" id="SSF53850">
    <property type="entry name" value="Periplasmic binding protein-like II"/>
    <property type="match status" value="1"/>
</dbReference>
<dbReference type="Gene3D" id="3.10.105.10">
    <property type="entry name" value="Dipeptide-binding Protein, Domain 3"/>
    <property type="match status" value="1"/>
</dbReference>
<reference evidence="5 6" key="1">
    <citation type="submission" date="2019-12" db="EMBL/GenBank/DDBJ databases">
        <authorList>
            <person name="Zhang Y.-J."/>
        </authorList>
    </citation>
    <scope>NUCLEOTIDE SEQUENCE [LARGE SCALE GENOMIC DNA]</scope>
    <source>
        <strain evidence="5 6">H18S-6</strain>
    </source>
</reference>
<dbReference type="Pfam" id="PF00496">
    <property type="entry name" value="SBP_bac_5"/>
    <property type="match status" value="1"/>
</dbReference>
<comment type="caution">
    <text evidence="5">The sequence shown here is derived from an EMBL/GenBank/DDBJ whole genome shotgun (WGS) entry which is preliminary data.</text>
</comment>
<proteinExistence type="inferred from homology"/>
<dbReference type="EMBL" id="WSFO01000009">
    <property type="protein sequence ID" value="KAE9628557.1"/>
    <property type="molecule type" value="Genomic_DNA"/>
</dbReference>
<dbReference type="PIRSF" id="PIRSF002741">
    <property type="entry name" value="MppA"/>
    <property type="match status" value="1"/>
</dbReference>
<dbReference type="AlphaFoldDB" id="A0A6A4RCZ4"/>
<gene>
    <name evidence="5" type="ORF">GP644_15365</name>
</gene>
<dbReference type="InterPro" id="IPR039424">
    <property type="entry name" value="SBP_5"/>
</dbReference>
<comment type="subcellular location">
    <subcellularLocation>
        <location evidence="1">Periplasm</location>
    </subcellularLocation>
</comment>
<evidence type="ECO:0000256" key="1">
    <source>
        <dbReference type="ARBA" id="ARBA00004418"/>
    </source>
</evidence>
<dbReference type="InterPro" id="IPR030678">
    <property type="entry name" value="Peptide/Ni-bd"/>
</dbReference>
<dbReference type="GO" id="GO:0015833">
    <property type="term" value="P:peptide transport"/>
    <property type="evidence" value="ECO:0007669"/>
    <property type="project" value="TreeGrafter"/>
</dbReference>
<dbReference type="Proteomes" id="UP000441586">
    <property type="component" value="Unassembled WGS sequence"/>
</dbReference>
<evidence type="ECO:0000259" key="4">
    <source>
        <dbReference type="Pfam" id="PF00496"/>
    </source>
</evidence>
<keyword evidence="3" id="KW-0732">Signal</keyword>
<evidence type="ECO:0000313" key="5">
    <source>
        <dbReference type="EMBL" id="KAE9628557.1"/>
    </source>
</evidence>
<dbReference type="GO" id="GO:0030288">
    <property type="term" value="C:outer membrane-bounded periplasmic space"/>
    <property type="evidence" value="ECO:0007669"/>
    <property type="project" value="UniProtKB-ARBA"/>
</dbReference>
<protein>
    <submittedName>
        <fullName evidence="5">Diguanylate cyclase</fullName>
    </submittedName>
</protein>
<comment type="similarity">
    <text evidence="2">Belongs to the bacterial solute-binding protein 5 family.</text>
</comment>
<evidence type="ECO:0000256" key="3">
    <source>
        <dbReference type="ARBA" id="ARBA00022729"/>
    </source>
</evidence>
<dbReference type="Gene3D" id="3.40.190.10">
    <property type="entry name" value="Periplasmic binding protein-like II"/>
    <property type="match status" value="1"/>
</dbReference>
<dbReference type="PROSITE" id="PS51318">
    <property type="entry name" value="TAT"/>
    <property type="match status" value="1"/>
</dbReference>
<name>A0A6A4RCZ4_9RHOB</name>
<dbReference type="GO" id="GO:0043190">
    <property type="term" value="C:ATP-binding cassette (ABC) transporter complex"/>
    <property type="evidence" value="ECO:0007669"/>
    <property type="project" value="InterPro"/>
</dbReference>
<feature type="domain" description="Solute-binding protein family 5" evidence="4">
    <location>
        <begin position="108"/>
        <end position="456"/>
    </location>
</feature>
<dbReference type="InterPro" id="IPR006311">
    <property type="entry name" value="TAT_signal"/>
</dbReference>
<accession>A0A6A4RCZ4</accession>
<organism evidence="5 6">
    <name type="scientific">Parasedimentitalea maritima</name>
    <dbReference type="NCBI Taxonomy" id="2578117"/>
    <lineage>
        <taxon>Bacteria</taxon>
        <taxon>Pseudomonadati</taxon>
        <taxon>Pseudomonadota</taxon>
        <taxon>Alphaproteobacteria</taxon>
        <taxon>Rhodobacterales</taxon>
        <taxon>Paracoccaceae</taxon>
        <taxon>Parasedimentitalea</taxon>
    </lineage>
</organism>
<evidence type="ECO:0000256" key="2">
    <source>
        <dbReference type="ARBA" id="ARBA00005695"/>
    </source>
</evidence>
<dbReference type="PANTHER" id="PTHR30290:SF38">
    <property type="entry name" value="D,D-DIPEPTIDE-BINDING PERIPLASMIC PROTEIN DDPA-RELATED"/>
    <property type="match status" value="1"/>
</dbReference>
<dbReference type="GO" id="GO:1904680">
    <property type="term" value="F:peptide transmembrane transporter activity"/>
    <property type="evidence" value="ECO:0007669"/>
    <property type="project" value="TreeGrafter"/>
</dbReference>
<dbReference type="InterPro" id="IPR000914">
    <property type="entry name" value="SBP_5_dom"/>
</dbReference>
<dbReference type="PANTHER" id="PTHR30290">
    <property type="entry name" value="PERIPLASMIC BINDING COMPONENT OF ABC TRANSPORTER"/>
    <property type="match status" value="1"/>
</dbReference>
<dbReference type="RefSeq" id="WP_158980284.1">
    <property type="nucleotide sequence ID" value="NZ_WSFO01000009.1"/>
</dbReference>
<sequence length="554" mass="61564">MTIDTINGAPAHWAANMHAQEVFDGKLDRREFLTRATALGVTSAAAYGMIGLQAPAQAMSHAKAGGTLRVQMSVRELKDPRVYAWSEMGNQTRGTLEYLVEYNSDGTFRGMLLESWEINEDATVYTLNVRQGVKWNNGDDFTAEDVARNIEGWCDKGLEGNSMTGRFATIVDEASGKAIAGSIEVVDSHTVRLNLPNSDISLIAGMSDYPAAVTHSSFQSNDFTANVGTGPYVLDELEVGIKATLVKNENHTWWGDEVYGAAALDRIEYIDFGTDPASWMAAIESDEVDMLHETVGEFIDVLDSLDYPKSEVVTMGTIVIRPNQLAEFDGKKVYADKRVRKALQMAVDNAVCLELGYSSRGQVAENHHVGAIHPEYAQLPKQEVDAAGARALMEEAGMMDFEHEIMSIDDDWRKNTTDAVAAQLRDAGFKVKRTILPGSTFWNDWVKYPYSSTNWNHRPLGVQIHALAYRTGEAWNEFGWSNADFDALLTEALSLADADKRRDVMAKMESLIQDEAVTVQPYWRALYRHTRAGVVGADMHVSFEHHHYKWGWSA</sequence>
<evidence type="ECO:0000313" key="6">
    <source>
        <dbReference type="Proteomes" id="UP000441586"/>
    </source>
</evidence>